<dbReference type="InterPro" id="IPR036388">
    <property type="entry name" value="WH-like_DNA-bd_sf"/>
</dbReference>
<keyword evidence="1" id="KW-0805">Transcription regulation</keyword>
<evidence type="ECO:0000256" key="1">
    <source>
        <dbReference type="ARBA" id="ARBA00023015"/>
    </source>
</evidence>
<name>A0ABW9ZVM2_9BACT</name>
<dbReference type="InterPro" id="IPR036390">
    <property type="entry name" value="WH_DNA-bd_sf"/>
</dbReference>
<dbReference type="Proteomes" id="UP000753802">
    <property type="component" value="Unassembled WGS sequence"/>
</dbReference>
<keyword evidence="2" id="KW-0238">DNA-binding</keyword>
<evidence type="ECO:0000259" key="4">
    <source>
        <dbReference type="SMART" id="SM00347"/>
    </source>
</evidence>
<dbReference type="Pfam" id="PF12802">
    <property type="entry name" value="MarR_2"/>
    <property type="match status" value="1"/>
</dbReference>
<feature type="domain" description="HTH marR-type" evidence="4">
    <location>
        <begin position="29"/>
        <end position="126"/>
    </location>
</feature>
<keyword evidence="3" id="KW-0804">Transcription</keyword>
<evidence type="ECO:0000256" key="3">
    <source>
        <dbReference type="ARBA" id="ARBA00023163"/>
    </source>
</evidence>
<protein>
    <submittedName>
        <fullName evidence="5">Winged helix-turn-helix transcriptional regulator</fullName>
    </submittedName>
</protein>
<dbReference type="InterPro" id="IPR000835">
    <property type="entry name" value="HTH_MarR-typ"/>
</dbReference>
<dbReference type="PANTHER" id="PTHR42756:SF1">
    <property type="entry name" value="TRANSCRIPTIONAL REPRESSOR OF EMRAB OPERON"/>
    <property type="match status" value="1"/>
</dbReference>
<comment type="caution">
    <text evidence="5">The sequence shown here is derived from an EMBL/GenBank/DDBJ whole genome shotgun (WGS) entry which is preliminary data.</text>
</comment>
<reference evidence="5 6" key="1">
    <citation type="submission" date="2020-01" db="EMBL/GenBank/DDBJ databases">
        <title>Genome analysis.</title>
        <authorList>
            <person name="Wu S."/>
            <person name="Wang G."/>
        </authorList>
    </citation>
    <scope>NUCLEOTIDE SEQUENCE [LARGE SCALE GENOMIC DNA]</scope>
    <source>
        <strain evidence="5 6">SYL130</strain>
    </source>
</reference>
<dbReference type="SUPFAM" id="SSF46785">
    <property type="entry name" value="Winged helix' DNA-binding domain"/>
    <property type="match status" value="1"/>
</dbReference>
<keyword evidence="6" id="KW-1185">Reference proteome</keyword>
<evidence type="ECO:0000313" key="5">
    <source>
        <dbReference type="EMBL" id="NCI48906.1"/>
    </source>
</evidence>
<sequence length="142" mass="15930">MKTCDSKYAGCLYFTANALARKVEKIAIETWKKVGLSPSHAYLLMLALDEPGIQAGQLAGQLQLTPSTITRLLEKLEEKKLVIRASEGKQTNVYPTQKAKDLKPTMKACVDEATERYGKIFGKEECRQLLKNMHQVSDKIEI</sequence>
<accession>A0ABW9ZVM2</accession>
<evidence type="ECO:0000313" key="6">
    <source>
        <dbReference type="Proteomes" id="UP000753802"/>
    </source>
</evidence>
<gene>
    <name evidence="5" type="ORF">GWC95_03160</name>
</gene>
<dbReference type="EMBL" id="JAACJS010000002">
    <property type="protein sequence ID" value="NCI48906.1"/>
    <property type="molecule type" value="Genomic_DNA"/>
</dbReference>
<organism evidence="5 6">
    <name type="scientific">Sediminibacterium roseum</name>
    <dbReference type="NCBI Taxonomy" id="1978412"/>
    <lineage>
        <taxon>Bacteria</taxon>
        <taxon>Pseudomonadati</taxon>
        <taxon>Bacteroidota</taxon>
        <taxon>Chitinophagia</taxon>
        <taxon>Chitinophagales</taxon>
        <taxon>Chitinophagaceae</taxon>
        <taxon>Sediminibacterium</taxon>
    </lineage>
</organism>
<dbReference type="Gene3D" id="1.10.10.10">
    <property type="entry name" value="Winged helix-like DNA-binding domain superfamily/Winged helix DNA-binding domain"/>
    <property type="match status" value="1"/>
</dbReference>
<dbReference type="PANTHER" id="PTHR42756">
    <property type="entry name" value="TRANSCRIPTIONAL REGULATOR, MARR"/>
    <property type="match status" value="1"/>
</dbReference>
<proteinExistence type="predicted"/>
<dbReference type="RefSeq" id="WP_161817214.1">
    <property type="nucleotide sequence ID" value="NZ_JAACJS010000002.1"/>
</dbReference>
<evidence type="ECO:0000256" key="2">
    <source>
        <dbReference type="ARBA" id="ARBA00023125"/>
    </source>
</evidence>
<dbReference type="SMART" id="SM00347">
    <property type="entry name" value="HTH_MARR"/>
    <property type="match status" value="1"/>
</dbReference>